<dbReference type="RefSeq" id="XP_022629837.1">
    <property type="nucleotide sequence ID" value="XM_022771237.1"/>
</dbReference>
<sequence>MNVLGRFFKPVLPRMGGFASNNFGQLNRTFATTKITLQKPQKFDTTRLKLSNELYAIFRIHNRPYLVTKGDKVILPFKMKQAEVGDVLNLNDVTTIGSRNFKIVDNPLDPSLYQLKATVLEKTKRPMRIREVTKRRNRKVRHAISKPDLTVLRVSELLVTDTAANDN</sequence>
<dbReference type="EMBL" id="LN736367">
    <property type="protein sequence ID" value="CEP63624.1"/>
    <property type="molecule type" value="Genomic_DNA"/>
</dbReference>
<dbReference type="PANTHER" id="PTHR21349">
    <property type="entry name" value="50S RIBOSOMAL PROTEIN L21"/>
    <property type="match status" value="1"/>
</dbReference>
<accession>A0A0C7NB33</accession>
<proteinExistence type="inferred from homology"/>
<dbReference type="HOGENOM" id="CLU_061463_2_1_1"/>
<evidence type="ECO:0000313" key="4">
    <source>
        <dbReference type="Proteomes" id="UP000054304"/>
    </source>
</evidence>
<dbReference type="GO" id="GO:0005762">
    <property type="term" value="C:mitochondrial large ribosomal subunit"/>
    <property type="evidence" value="ECO:0007669"/>
    <property type="project" value="EnsemblFungi"/>
</dbReference>
<dbReference type="OrthoDB" id="5994at2759"/>
<evidence type="ECO:0000313" key="3">
    <source>
        <dbReference type="EMBL" id="CEP63624.1"/>
    </source>
</evidence>
<comment type="similarity">
    <text evidence="1">Belongs to the bacterial ribosomal protein bL21 family.</text>
</comment>
<name>A0A0C7NB33_9SACH</name>
<dbReference type="Pfam" id="PF00829">
    <property type="entry name" value="Ribosomal_L21p"/>
    <property type="match status" value="1"/>
</dbReference>
<keyword evidence="4" id="KW-1185">Reference proteome</keyword>
<reference evidence="3 4" key="1">
    <citation type="submission" date="2014-12" db="EMBL/GenBank/DDBJ databases">
        <authorList>
            <person name="Neuveglise Cecile"/>
        </authorList>
    </citation>
    <scope>NUCLEOTIDE SEQUENCE [LARGE SCALE GENOMIC DNA]</scope>
    <source>
        <strain evidence="3 4">CBS 12615</strain>
    </source>
</reference>
<dbReference type="PANTHER" id="PTHR21349:SF0">
    <property type="entry name" value="LARGE RIBOSOMAL SUBUNIT PROTEIN BL21M"/>
    <property type="match status" value="1"/>
</dbReference>
<evidence type="ECO:0000256" key="1">
    <source>
        <dbReference type="ARBA" id="ARBA00008563"/>
    </source>
</evidence>
<dbReference type="GeneID" id="34687140"/>
<gene>
    <name evidence="3" type="ORF">LALA0_S08e06876g</name>
</gene>
<dbReference type="Proteomes" id="UP000054304">
    <property type="component" value="Unassembled WGS sequence"/>
</dbReference>
<dbReference type="InterPro" id="IPR028909">
    <property type="entry name" value="bL21-like"/>
</dbReference>
<dbReference type="AlphaFoldDB" id="A0A0C7NB33"/>
<evidence type="ECO:0000256" key="2">
    <source>
        <dbReference type="ARBA" id="ARBA00044129"/>
    </source>
</evidence>
<organism evidence="3 4">
    <name type="scientific">Lachancea lanzarotensis</name>
    <dbReference type="NCBI Taxonomy" id="1245769"/>
    <lineage>
        <taxon>Eukaryota</taxon>
        <taxon>Fungi</taxon>
        <taxon>Dikarya</taxon>
        <taxon>Ascomycota</taxon>
        <taxon>Saccharomycotina</taxon>
        <taxon>Saccharomycetes</taxon>
        <taxon>Saccharomycetales</taxon>
        <taxon>Saccharomycetaceae</taxon>
        <taxon>Lachancea</taxon>
    </lineage>
</organism>
<dbReference type="GO" id="GO:0003735">
    <property type="term" value="F:structural constituent of ribosome"/>
    <property type="evidence" value="ECO:0007669"/>
    <property type="project" value="EnsemblFungi"/>
</dbReference>
<protein>
    <recommendedName>
        <fullName evidence="2">Large ribosomal subunit protein bL21m</fullName>
    </recommendedName>
</protein>
<dbReference type="SUPFAM" id="SSF141091">
    <property type="entry name" value="L21p-like"/>
    <property type="match status" value="1"/>
</dbReference>
<dbReference type="STRING" id="1245769.A0A0C7NB33"/>
<dbReference type="InterPro" id="IPR036164">
    <property type="entry name" value="bL21-like_sf"/>
</dbReference>